<dbReference type="PROSITE" id="PS50262">
    <property type="entry name" value="G_PROTEIN_RECEP_F1_2"/>
    <property type="match status" value="1"/>
</dbReference>
<feature type="region of interest" description="Disordered" evidence="10">
    <location>
        <begin position="30"/>
        <end position="49"/>
    </location>
</feature>
<sequence length="716" mass="78118">MTGELKRTAEDNIVYYVHKYKIQNRHYDVAQEEPETQRSRQNKAQGGRGGMGPWAFGVPLVSTLGLLLNGYILLVVLGLSKQTQQQQTANTLLLIHLGAVEAAVCLILLIFATGSWPLTGTWCVLYGFLLALLHPVALWTVTGLNCDRYYAIAAPLHYAALVSQRRVVVGLAASWTGALLLCLPPFSGLVPPYSYNKELGCCAPDFGNGTWGSAAALYGAVYAILGLGLPAILVTVCNLRVLGIARYHRHRIASAIYEVTLSAQVTITHQRNPFFVPTVTAPSAGGPPRFHSAASTVMQLVGSLYLLYFPYCGFILWEACGVGNQHRLHAHPKLASLASLLLACSPPINGLLYGLKSQTLRRSVQNYWRKKATKSELQQEIQARTPSVAGSRRPSGSGNTSFFPFPPLQRRLSEALLALGSCRTGGSFESNNLGFQRGRLQPAVSCNTLRVPTAESGEPSKLVRASASAASLMGPHYRSDFIGADLGAECSIAMCETPKRSPRILITRAYSEESQDGGSPLLRKSLNSNINPPPCEKRRWRHCSTGSESSTGSSDASVWTTGVVPKYGKSKNTDSWSSRTRYVRGKNLEEGALSNTMKPNNNSESSDTTDTTTATTTTTTLLKSLAVETGEQNEREKKRINGNMKKREFSESESSWSSVEEIETKAERNDEDDNPDRSKEEDPQTRPSRQKSKISNRDPEVSEEAAQLRPLLTSSS</sequence>
<dbReference type="PROSITE" id="PS00237">
    <property type="entry name" value="G_PROTEIN_RECEP_F1_1"/>
    <property type="match status" value="1"/>
</dbReference>
<evidence type="ECO:0000256" key="5">
    <source>
        <dbReference type="ARBA" id="ARBA00022989"/>
    </source>
</evidence>
<feature type="compositionally biased region" description="Basic and acidic residues" evidence="10">
    <location>
        <begin position="632"/>
        <end position="650"/>
    </location>
</feature>
<dbReference type="GO" id="GO:0005886">
    <property type="term" value="C:plasma membrane"/>
    <property type="evidence" value="ECO:0007669"/>
    <property type="project" value="UniProtKB-SubCell"/>
</dbReference>
<feature type="compositionally biased region" description="Basic and acidic residues" evidence="10">
    <location>
        <begin position="675"/>
        <end position="684"/>
    </location>
</feature>
<evidence type="ECO:0000256" key="6">
    <source>
        <dbReference type="ARBA" id="ARBA00023040"/>
    </source>
</evidence>
<evidence type="ECO:0000256" key="2">
    <source>
        <dbReference type="ARBA" id="ARBA00010663"/>
    </source>
</evidence>
<keyword evidence="14" id="KW-1185">Reference proteome</keyword>
<protein>
    <recommendedName>
        <fullName evidence="12">G-protein coupled receptors family 1 profile domain-containing protein</fullName>
    </recommendedName>
</protein>
<dbReference type="Gene3D" id="1.20.1070.10">
    <property type="entry name" value="Rhodopsin 7-helix transmembrane proteins"/>
    <property type="match status" value="1"/>
</dbReference>
<keyword evidence="4 11" id="KW-0812">Transmembrane</keyword>
<evidence type="ECO:0000256" key="11">
    <source>
        <dbReference type="SAM" id="Phobius"/>
    </source>
</evidence>
<dbReference type="STRING" id="471704.A0A151IVE1"/>
<dbReference type="PANTHER" id="PTHR24249:SF406">
    <property type="entry name" value="G-PROTEIN COUPLED RECEPTORS FAMILY 1 PROFILE DOMAIN-CONTAINING PROTEIN"/>
    <property type="match status" value="1"/>
</dbReference>
<feature type="domain" description="G-protein coupled receptors family 1 profile" evidence="12">
    <location>
        <begin position="68"/>
        <end position="353"/>
    </location>
</feature>
<keyword evidence="3" id="KW-1003">Cell membrane</keyword>
<evidence type="ECO:0000256" key="9">
    <source>
        <dbReference type="ARBA" id="ARBA00023224"/>
    </source>
</evidence>
<feature type="transmembrane region" description="Helical" evidence="11">
    <location>
        <begin position="297"/>
        <end position="317"/>
    </location>
</feature>
<dbReference type="InterPro" id="IPR017452">
    <property type="entry name" value="GPCR_Rhodpsn_7TM"/>
</dbReference>
<comment type="subcellular location">
    <subcellularLocation>
        <location evidence="1">Cell membrane</location>
        <topology evidence="1">Multi-pass membrane protein</topology>
    </subcellularLocation>
</comment>
<evidence type="ECO:0000256" key="10">
    <source>
        <dbReference type="SAM" id="MobiDB-lite"/>
    </source>
</evidence>
<gene>
    <name evidence="13" type="ORF">ALC57_16153</name>
</gene>
<feature type="region of interest" description="Disordered" evidence="10">
    <location>
        <begin position="511"/>
        <end position="716"/>
    </location>
</feature>
<feature type="region of interest" description="Disordered" evidence="10">
    <location>
        <begin position="379"/>
        <end position="400"/>
    </location>
</feature>
<dbReference type="EMBL" id="KQ980900">
    <property type="protein sequence ID" value="KYN11704.1"/>
    <property type="molecule type" value="Genomic_DNA"/>
</dbReference>
<name>A0A151IVE1_9HYME</name>
<feature type="compositionally biased region" description="Low complexity" evidence="10">
    <location>
        <begin position="608"/>
        <end position="620"/>
    </location>
</feature>
<proteinExistence type="inferred from homology"/>
<dbReference type="InterPro" id="IPR050569">
    <property type="entry name" value="TAAR"/>
</dbReference>
<keyword evidence="6" id="KW-0297">G-protein coupled receptor</keyword>
<keyword evidence="9" id="KW-0807">Transducer</keyword>
<evidence type="ECO:0000256" key="7">
    <source>
        <dbReference type="ARBA" id="ARBA00023136"/>
    </source>
</evidence>
<dbReference type="GO" id="GO:0004930">
    <property type="term" value="F:G protein-coupled receptor activity"/>
    <property type="evidence" value="ECO:0007669"/>
    <property type="project" value="UniProtKB-KW"/>
</dbReference>
<keyword evidence="8" id="KW-0675">Receptor</keyword>
<keyword evidence="5 11" id="KW-1133">Transmembrane helix</keyword>
<feature type="transmembrane region" description="Helical" evidence="11">
    <location>
        <begin position="91"/>
        <end position="112"/>
    </location>
</feature>
<feature type="compositionally biased region" description="Polar residues" evidence="10">
    <location>
        <begin position="593"/>
        <end position="606"/>
    </location>
</feature>
<keyword evidence="7 11" id="KW-0472">Membrane</keyword>
<dbReference type="CDD" id="cd00637">
    <property type="entry name" value="7tm_classA_rhodopsin-like"/>
    <property type="match status" value="1"/>
</dbReference>
<dbReference type="InterPro" id="IPR000276">
    <property type="entry name" value="GPCR_Rhodpsn"/>
</dbReference>
<evidence type="ECO:0000313" key="13">
    <source>
        <dbReference type="EMBL" id="KYN11704.1"/>
    </source>
</evidence>
<evidence type="ECO:0000256" key="8">
    <source>
        <dbReference type="ARBA" id="ARBA00023170"/>
    </source>
</evidence>
<evidence type="ECO:0000256" key="1">
    <source>
        <dbReference type="ARBA" id="ARBA00004651"/>
    </source>
</evidence>
<dbReference type="SUPFAM" id="SSF81321">
    <property type="entry name" value="Family A G protein-coupled receptor-like"/>
    <property type="match status" value="1"/>
</dbReference>
<dbReference type="AlphaFoldDB" id="A0A151IVE1"/>
<dbReference type="Pfam" id="PF00001">
    <property type="entry name" value="7tm_1"/>
    <property type="match status" value="1"/>
</dbReference>
<feature type="transmembrane region" description="Helical" evidence="11">
    <location>
        <begin position="215"/>
        <end position="241"/>
    </location>
</feature>
<evidence type="ECO:0000256" key="3">
    <source>
        <dbReference type="ARBA" id="ARBA00022475"/>
    </source>
</evidence>
<evidence type="ECO:0000313" key="14">
    <source>
        <dbReference type="Proteomes" id="UP000078492"/>
    </source>
</evidence>
<accession>A0A151IVE1</accession>
<dbReference type="Proteomes" id="UP000078492">
    <property type="component" value="Unassembled WGS sequence"/>
</dbReference>
<reference evidence="13 14" key="1">
    <citation type="submission" date="2015-09" db="EMBL/GenBank/DDBJ databases">
        <title>Trachymyrmex cornetzi WGS genome.</title>
        <authorList>
            <person name="Nygaard S."/>
            <person name="Hu H."/>
            <person name="Boomsma J."/>
            <person name="Zhang G."/>
        </authorList>
    </citation>
    <scope>NUCLEOTIDE SEQUENCE [LARGE SCALE GENOMIC DNA]</scope>
    <source>
        <strain evidence="13">Tcor2-1</strain>
        <tissue evidence="13">Whole body</tissue>
    </source>
</reference>
<feature type="transmembrane region" description="Helical" evidence="11">
    <location>
        <begin position="167"/>
        <end position="186"/>
    </location>
</feature>
<evidence type="ECO:0000259" key="12">
    <source>
        <dbReference type="PROSITE" id="PS50262"/>
    </source>
</evidence>
<organism evidence="13 14">
    <name type="scientific">Trachymyrmex cornetzi</name>
    <dbReference type="NCBI Taxonomy" id="471704"/>
    <lineage>
        <taxon>Eukaryota</taxon>
        <taxon>Metazoa</taxon>
        <taxon>Ecdysozoa</taxon>
        <taxon>Arthropoda</taxon>
        <taxon>Hexapoda</taxon>
        <taxon>Insecta</taxon>
        <taxon>Pterygota</taxon>
        <taxon>Neoptera</taxon>
        <taxon>Endopterygota</taxon>
        <taxon>Hymenoptera</taxon>
        <taxon>Apocrita</taxon>
        <taxon>Aculeata</taxon>
        <taxon>Formicoidea</taxon>
        <taxon>Formicidae</taxon>
        <taxon>Myrmicinae</taxon>
        <taxon>Trachymyrmex</taxon>
    </lineage>
</organism>
<feature type="transmembrane region" description="Helical" evidence="11">
    <location>
        <begin position="54"/>
        <end position="79"/>
    </location>
</feature>
<feature type="transmembrane region" description="Helical" evidence="11">
    <location>
        <begin position="124"/>
        <end position="146"/>
    </location>
</feature>
<dbReference type="PANTHER" id="PTHR24249">
    <property type="entry name" value="HISTAMINE RECEPTOR-RELATED G-PROTEIN COUPLED RECEPTOR"/>
    <property type="match status" value="1"/>
</dbReference>
<feature type="compositionally biased region" description="Low complexity" evidence="10">
    <location>
        <begin position="544"/>
        <end position="554"/>
    </location>
</feature>
<evidence type="ECO:0000256" key="4">
    <source>
        <dbReference type="ARBA" id="ARBA00022692"/>
    </source>
</evidence>
<comment type="similarity">
    <text evidence="2">Belongs to the G-protein coupled receptor 1 family.</text>
</comment>